<dbReference type="InterPro" id="IPR003780">
    <property type="entry name" value="COX15/CtaA_fam"/>
</dbReference>
<evidence type="ECO:0000256" key="1">
    <source>
        <dbReference type="ARBA" id="ARBA00001970"/>
    </source>
</evidence>
<evidence type="ECO:0000256" key="3">
    <source>
        <dbReference type="ARBA" id="ARBA00022692"/>
    </source>
</evidence>
<dbReference type="GO" id="GO:0120547">
    <property type="term" value="F:heme A synthase activity"/>
    <property type="evidence" value="ECO:0007669"/>
    <property type="project" value="UniProtKB-EC"/>
</dbReference>
<dbReference type="PANTHER" id="PTHR23289">
    <property type="entry name" value="CYTOCHROME C OXIDASE ASSEMBLY PROTEIN COX15"/>
    <property type="match status" value="1"/>
</dbReference>
<dbReference type="EMBL" id="JH992981">
    <property type="protein sequence ID" value="EKX49522.1"/>
    <property type="molecule type" value="Genomic_DNA"/>
</dbReference>
<keyword evidence="4" id="KW-0479">Metal-binding</keyword>
<dbReference type="GO" id="GO:0016653">
    <property type="term" value="F:oxidoreductase activity, acting on NAD(P)H, heme protein as acceptor"/>
    <property type="evidence" value="ECO:0007669"/>
    <property type="project" value="TreeGrafter"/>
</dbReference>
<keyword evidence="9 12" id="KW-0472">Membrane</keyword>
<name>L1JM71_GUITC</name>
<evidence type="ECO:0000256" key="9">
    <source>
        <dbReference type="ARBA" id="ARBA00023136"/>
    </source>
</evidence>
<feature type="transmembrane region" description="Helical" evidence="12">
    <location>
        <begin position="214"/>
        <end position="232"/>
    </location>
</feature>
<reference evidence="14" key="3">
    <citation type="submission" date="2015-06" db="UniProtKB">
        <authorList>
            <consortium name="EnsemblProtists"/>
        </authorList>
    </citation>
    <scope>IDENTIFICATION</scope>
</reference>
<keyword evidence="5 12" id="KW-1133">Transmembrane helix</keyword>
<protein>
    <submittedName>
        <fullName evidence="13 14">Uncharacterized protein</fullName>
    </submittedName>
</protein>
<comment type="catalytic activity">
    <reaction evidence="11">
        <text>Fe(II)-heme o + 2 A + H2O = Fe(II)-heme a + 2 AH2</text>
        <dbReference type="Rhea" id="RHEA:63388"/>
        <dbReference type="ChEBI" id="CHEBI:13193"/>
        <dbReference type="ChEBI" id="CHEBI:15377"/>
        <dbReference type="ChEBI" id="CHEBI:17499"/>
        <dbReference type="ChEBI" id="CHEBI:60530"/>
        <dbReference type="ChEBI" id="CHEBI:61715"/>
        <dbReference type="EC" id="1.17.99.9"/>
    </reaction>
    <physiologicalReaction direction="left-to-right" evidence="11">
        <dbReference type="Rhea" id="RHEA:63389"/>
    </physiologicalReaction>
</comment>
<dbReference type="OrthoDB" id="1726137at2759"/>
<feature type="transmembrane region" description="Helical" evidence="12">
    <location>
        <begin position="295"/>
        <end position="315"/>
    </location>
</feature>
<dbReference type="RefSeq" id="XP_005836502.1">
    <property type="nucleotide sequence ID" value="XM_005836445.1"/>
</dbReference>
<keyword evidence="7" id="KW-0408">Iron</keyword>
<keyword evidence="15" id="KW-1185">Reference proteome</keyword>
<dbReference type="PANTHER" id="PTHR23289:SF2">
    <property type="entry name" value="CYTOCHROME C OXIDASE ASSEMBLY PROTEIN COX15 HOMOLOG"/>
    <property type="match status" value="1"/>
</dbReference>
<feature type="transmembrane region" description="Helical" evidence="12">
    <location>
        <begin position="459"/>
        <end position="477"/>
    </location>
</feature>
<evidence type="ECO:0000256" key="11">
    <source>
        <dbReference type="ARBA" id="ARBA00048044"/>
    </source>
</evidence>
<evidence type="ECO:0000256" key="6">
    <source>
        <dbReference type="ARBA" id="ARBA00023002"/>
    </source>
</evidence>
<reference evidence="13 15" key="1">
    <citation type="journal article" date="2012" name="Nature">
        <title>Algal genomes reveal evolutionary mosaicism and the fate of nucleomorphs.</title>
        <authorList>
            <consortium name="DOE Joint Genome Institute"/>
            <person name="Curtis B.A."/>
            <person name="Tanifuji G."/>
            <person name="Burki F."/>
            <person name="Gruber A."/>
            <person name="Irimia M."/>
            <person name="Maruyama S."/>
            <person name="Arias M.C."/>
            <person name="Ball S.G."/>
            <person name="Gile G.H."/>
            <person name="Hirakawa Y."/>
            <person name="Hopkins J.F."/>
            <person name="Kuo A."/>
            <person name="Rensing S.A."/>
            <person name="Schmutz J."/>
            <person name="Symeonidi A."/>
            <person name="Elias M."/>
            <person name="Eveleigh R.J."/>
            <person name="Herman E.K."/>
            <person name="Klute M.J."/>
            <person name="Nakayama T."/>
            <person name="Obornik M."/>
            <person name="Reyes-Prieto A."/>
            <person name="Armbrust E.V."/>
            <person name="Aves S.J."/>
            <person name="Beiko R.G."/>
            <person name="Coutinho P."/>
            <person name="Dacks J.B."/>
            <person name="Durnford D.G."/>
            <person name="Fast N.M."/>
            <person name="Green B.R."/>
            <person name="Grisdale C.J."/>
            <person name="Hempel F."/>
            <person name="Henrissat B."/>
            <person name="Hoppner M.P."/>
            <person name="Ishida K."/>
            <person name="Kim E."/>
            <person name="Koreny L."/>
            <person name="Kroth P.G."/>
            <person name="Liu Y."/>
            <person name="Malik S.B."/>
            <person name="Maier U.G."/>
            <person name="McRose D."/>
            <person name="Mock T."/>
            <person name="Neilson J.A."/>
            <person name="Onodera N.T."/>
            <person name="Poole A.M."/>
            <person name="Pritham E.J."/>
            <person name="Richards T.A."/>
            <person name="Rocap G."/>
            <person name="Roy S.W."/>
            <person name="Sarai C."/>
            <person name="Schaack S."/>
            <person name="Shirato S."/>
            <person name="Slamovits C.H."/>
            <person name="Spencer D.F."/>
            <person name="Suzuki S."/>
            <person name="Worden A.Z."/>
            <person name="Zauner S."/>
            <person name="Barry K."/>
            <person name="Bell C."/>
            <person name="Bharti A.K."/>
            <person name="Crow J.A."/>
            <person name="Grimwood J."/>
            <person name="Kramer R."/>
            <person name="Lindquist E."/>
            <person name="Lucas S."/>
            <person name="Salamov A."/>
            <person name="McFadden G.I."/>
            <person name="Lane C.E."/>
            <person name="Keeling P.J."/>
            <person name="Gray M.W."/>
            <person name="Grigoriev I.V."/>
            <person name="Archibald J.M."/>
        </authorList>
    </citation>
    <scope>NUCLEOTIDE SEQUENCE</scope>
    <source>
        <strain evidence="13 15">CCMP2712</strain>
    </source>
</reference>
<feature type="transmembrane region" description="Helical" evidence="12">
    <location>
        <begin position="244"/>
        <end position="262"/>
    </location>
</feature>
<evidence type="ECO:0000256" key="8">
    <source>
        <dbReference type="ARBA" id="ARBA00023133"/>
    </source>
</evidence>
<evidence type="ECO:0000313" key="13">
    <source>
        <dbReference type="EMBL" id="EKX49522.1"/>
    </source>
</evidence>
<dbReference type="InterPro" id="IPR023754">
    <property type="entry name" value="HemeA_Synthase_type2"/>
</dbReference>
<dbReference type="OMA" id="AFVCYSW"/>
<reference evidence="15" key="2">
    <citation type="submission" date="2012-11" db="EMBL/GenBank/DDBJ databases">
        <authorList>
            <person name="Kuo A."/>
            <person name="Curtis B.A."/>
            <person name="Tanifuji G."/>
            <person name="Burki F."/>
            <person name="Gruber A."/>
            <person name="Irimia M."/>
            <person name="Maruyama S."/>
            <person name="Arias M.C."/>
            <person name="Ball S.G."/>
            <person name="Gile G.H."/>
            <person name="Hirakawa Y."/>
            <person name="Hopkins J.F."/>
            <person name="Rensing S.A."/>
            <person name="Schmutz J."/>
            <person name="Symeonidi A."/>
            <person name="Elias M."/>
            <person name="Eveleigh R.J."/>
            <person name="Herman E.K."/>
            <person name="Klute M.J."/>
            <person name="Nakayama T."/>
            <person name="Obornik M."/>
            <person name="Reyes-Prieto A."/>
            <person name="Armbrust E.V."/>
            <person name="Aves S.J."/>
            <person name="Beiko R.G."/>
            <person name="Coutinho P."/>
            <person name="Dacks J.B."/>
            <person name="Durnford D.G."/>
            <person name="Fast N.M."/>
            <person name="Green B.R."/>
            <person name="Grisdale C."/>
            <person name="Hempe F."/>
            <person name="Henrissat B."/>
            <person name="Hoppner M.P."/>
            <person name="Ishida K.-I."/>
            <person name="Kim E."/>
            <person name="Koreny L."/>
            <person name="Kroth P.G."/>
            <person name="Liu Y."/>
            <person name="Malik S.-B."/>
            <person name="Maier U.G."/>
            <person name="McRose D."/>
            <person name="Mock T."/>
            <person name="Neilson J.A."/>
            <person name="Onodera N.T."/>
            <person name="Poole A.M."/>
            <person name="Pritham E.J."/>
            <person name="Richards T.A."/>
            <person name="Rocap G."/>
            <person name="Roy S.W."/>
            <person name="Sarai C."/>
            <person name="Schaack S."/>
            <person name="Shirato S."/>
            <person name="Slamovits C.H."/>
            <person name="Spencer D.F."/>
            <person name="Suzuki S."/>
            <person name="Worden A.Z."/>
            <person name="Zauner S."/>
            <person name="Barry K."/>
            <person name="Bell C."/>
            <person name="Bharti A.K."/>
            <person name="Crow J.A."/>
            <person name="Grimwood J."/>
            <person name="Kramer R."/>
            <person name="Lindquist E."/>
            <person name="Lucas S."/>
            <person name="Salamov A."/>
            <person name="McFadden G.I."/>
            <person name="Lane C.E."/>
            <person name="Keeling P.J."/>
            <person name="Gray M.W."/>
            <person name="Grigoriev I.V."/>
            <person name="Archibald J.M."/>
        </authorList>
    </citation>
    <scope>NUCLEOTIDE SEQUENCE</scope>
    <source>
        <strain evidence="15">CCMP2712</strain>
    </source>
</reference>
<dbReference type="AlphaFoldDB" id="L1JM71"/>
<gene>
    <name evidence="13" type="ORF">GUITHDRAFT_104486</name>
</gene>
<comment type="pathway">
    <text evidence="10">Porphyrin-containing compound metabolism; heme A biosynthesis; heme A from heme O: step 1/1.</text>
</comment>
<comment type="subcellular location">
    <subcellularLocation>
        <location evidence="2">Membrane</location>
        <topology evidence="2">Multi-pass membrane protein</topology>
    </subcellularLocation>
</comment>
<evidence type="ECO:0000256" key="10">
    <source>
        <dbReference type="ARBA" id="ARBA00044501"/>
    </source>
</evidence>
<keyword evidence="3 12" id="KW-0812">Transmembrane</keyword>
<dbReference type="GO" id="GO:0006784">
    <property type="term" value="P:heme A biosynthetic process"/>
    <property type="evidence" value="ECO:0007669"/>
    <property type="project" value="InterPro"/>
</dbReference>
<dbReference type="eggNOG" id="KOG2725">
    <property type="taxonomic scope" value="Eukaryota"/>
</dbReference>
<evidence type="ECO:0000313" key="14">
    <source>
        <dbReference type="EnsemblProtists" id="EKX49522"/>
    </source>
</evidence>
<feature type="transmembrane region" description="Helical" evidence="12">
    <location>
        <begin position="128"/>
        <end position="148"/>
    </location>
</feature>
<dbReference type="KEGG" id="gtt:GUITHDRAFT_104486"/>
<evidence type="ECO:0000313" key="15">
    <source>
        <dbReference type="Proteomes" id="UP000011087"/>
    </source>
</evidence>
<dbReference type="GO" id="GO:0005743">
    <property type="term" value="C:mitochondrial inner membrane"/>
    <property type="evidence" value="ECO:0007669"/>
    <property type="project" value="TreeGrafter"/>
</dbReference>
<dbReference type="HOGENOM" id="CLU_017627_0_0_1"/>
<evidence type="ECO:0000256" key="7">
    <source>
        <dbReference type="ARBA" id="ARBA00023004"/>
    </source>
</evidence>
<dbReference type="HAMAP" id="MF_01665">
    <property type="entry name" value="HemeA_synth_type2"/>
    <property type="match status" value="1"/>
</dbReference>
<evidence type="ECO:0000256" key="5">
    <source>
        <dbReference type="ARBA" id="ARBA00022989"/>
    </source>
</evidence>
<dbReference type="GeneID" id="17306194"/>
<proteinExistence type="inferred from homology"/>
<sequence length="497" mass="55958">MQALRGNVDCVRSLQSRLSSSFRSHYSTLSTSYKFTVKPHITLTTRSFSHIQNRYLGLGDACKRLIQPGVNSHVLSRLLPSNRPHNSSAAIGEQKHLSTSAVPEHQKLDDTNIVQLEGVWYSKGDRSVGYWLIVVSGMVIAMVVLGGLTRLTGSGLSMVKWKPHSEIPPMTEEEWMAEFEEFKTYPEWIMKRQYENFTLQDFKFIYYMEWSHRMFGRLIGVVFTVPLVYFASRGYLKGPIPKQVGFLFTLGGLQGLVGWWMVKSGLQKEKMQLESAEDWQFNTQFAAVSPYRLTAHLSSAITIYMLLFWFGLGLIDKRRIATACDQTAKKMWWFRQVAHGAAAFAGLTAFSGGFVAGNHAGLAYNDWPLMGGRFIPKDLWEDRLGWRNFTEHIPAVQFNHRMLAYSTLTGALATFYMASSIKLPKRVNNAMRLVAGALLLQISLGVGTLWGGVPVELAASHQAGSLVVLSSFLWLLHTLRYAHPTFRLANVVSSAIR</sequence>
<accession>L1JM71</accession>
<keyword evidence="8" id="KW-0350">Heme biosynthesis</keyword>
<evidence type="ECO:0000256" key="2">
    <source>
        <dbReference type="ARBA" id="ARBA00004141"/>
    </source>
</evidence>
<dbReference type="Proteomes" id="UP000011087">
    <property type="component" value="Unassembled WGS sequence"/>
</dbReference>
<dbReference type="PaxDb" id="55529-EKX49522"/>
<comment type="cofactor">
    <cofactor evidence="1">
        <name>heme b</name>
        <dbReference type="ChEBI" id="CHEBI:60344"/>
    </cofactor>
</comment>
<keyword evidence="6" id="KW-0560">Oxidoreductase</keyword>
<feature type="transmembrane region" description="Helical" evidence="12">
    <location>
        <begin position="336"/>
        <end position="357"/>
    </location>
</feature>
<dbReference type="Pfam" id="PF02628">
    <property type="entry name" value="COX15-CtaA"/>
    <property type="match status" value="1"/>
</dbReference>
<dbReference type="EnsemblProtists" id="EKX49522">
    <property type="protein sequence ID" value="EKX49522"/>
    <property type="gene ID" value="GUITHDRAFT_104486"/>
</dbReference>
<feature type="transmembrane region" description="Helical" evidence="12">
    <location>
        <begin position="433"/>
        <end position="453"/>
    </location>
</feature>
<organism evidence="13">
    <name type="scientific">Guillardia theta (strain CCMP2712)</name>
    <name type="common">Cryptophyte</name>
    <dbReference type="NCBI Taxonomy" id="905079"/>
    <lineage>
        <taxon>Eukaryota</taxon>
        <taxon>Cryptophyceae</taxon>
        <taxon>Pyrenomonadales</taxon>
        <taxon>Geminigeraceae</taxon>
        <taxon>Guillardia</taxon>
    </lineage>
</organism>
<feature type="transmembrane region" description="Helical" evidence="12">
    <location>
        <begin position="402"/>
        <end position="421"/>
    </location>
</feature>
<evidence type="ECO:0000256" key="12">
    <source>
        <dbReference type="SAM" id="Phobius"/>
    </source>
</evidence>
<dbReference type="GO" id="GO:0046872">
    <property type="term" value="F:metal ion binding"/>
    <property type="evidence" value="ECO:0007669"/>
    <property type="project" value="UniProtKB-KW"/>
</dbReference>
<evidence type="ECO:0000256" key="4">
    <source>
        <dbReference type="ARBA" id="ARBA00022723"/>
    </source>
</evidence>
<dbReference type="STRING" id="905079.L1JM71"/>